<organism evidence="2 3">
    <name type="scientific">Talaromyces rugulosus</name>
    <name type="common">Penicillium rugulosum</name>
    <dbReference type="NCBI Taxonomy" id="121627"/>
    <lineage>
        <taxon>Eukaryota</taxon>
        <taxon>Fungi</taxon>
        <taxon>Dikarya</taxon>
        <taxon>Ascomycota</taxon>
        <taxon>Pezizomycotina</taxon>
        <taxon>Eurotiomycetes</taxon>
        <taxon>Eurotiomycetidae</taxon>
        <taxon>Eurotiales</taxon>
        <taxon>Trichocomaceae</taxon>
        <taxon>Talaromyces</taxon>
        <taxon>Talaromyces sect. Islandici</taxon>
    </lineage>
</organism>
<feature type="chain" id="PRO_5028874077" evidence="1">
    <location>
        <begin position="21"/>
        <end position="122"/>
    </location>
</feature>
<dbReference type="KEGG" id="trg:TRUGW13939_08570"/>
<sequence>MYAPKTLAAVLAVLASVASATPAANTTAPITNFSLVNINTTHGGGCALEIETEFDGGCKGSAVVDAGPYCSEIGAYRAGESSVCNGTVNADFSKSPPKVEFVVWEEYVAYCFVGDGSKCTSK</sequence>
<keyword evidence="1" id="KW-0732">Signal</keyword>
<reference evidence="3" key="1">
    <citation type="submission" date="2020-06" db="EMBL/GenBank/DDBJ databases">
        <title>A chromosome-scale genome assembly of Talaromyces rugulosus W13939.</title>
        <authorList>
            <person name="Wang B."/>
            <person name="Guo L."/>
            <person name="Ye K."/>
            <person name="Wang L."/>
        </authorList>
    </citation>
    <scope>NUCLEOTIDE SEQUENCE [LARGE SCALE GENOMIC DNA]</scope>
    <source>
        <strain evidence="3">W13939</strain>
    </source>
</reference>
<dbReference type="EMBL" id="CP055902">
    <property type="protein sequence ID" value="QKX61422.1"/>
    <property type="molecule type" value="Genomic_DNA"/>
</dbReference>
<dbReference type="GeneID" id="55996058"/>
<gene>
    <name evidence="2" type="ORF">TRUGW13939_08570</name>
</gene>
<evidence type="ECO:0000313" key="3">
    <source>
        <dbReference type="Proteomes" id="UP000509510"/>
    </source>
</evidence>
<evidence type="ECO:0000313" key="2">
    <source>
        <dbReference type="EMBL" id="QKX61422.1"/>
    </source>
</evidence>
<evidence type="ECO:0000256" key="1">
    <source>
        <dbReference type="SAM" id="SignalP"/>
    </source>
</evidence>
<protein>
    <submittedName>
        <fullName evidence="2">Uncharacterized protein</fullName>
    </submittedName>
</protein>
<dbReference type="Proteomes" id="UP000509510">
    <property type="component" value="Chromosome V"/>
</dbReference>
<name>A0A7H8R4Z5_TALRU</name>
<feature type="signal peptide" evidence="1">
    <location>
        <begin position="1"/>
        <end position="20"/>
    </location>
</feature>
<accession>A0A7H8R4Z5</accession>
<proteinExistence type="predicted"/>
<keyword evidence="3" id="KW-1185">Reference proteome</keyword>
<dbReference type="RefSeq" id="XP_035347596.1">
    <property type="nucleotide sequence ID" value="XM_035491703.1"/>
</dbReference>
<dbReference type="AlphaFoldDB" id="A0A7H8R4Z5"/>